<gene>
    <name evidence="2" type="ORF">FNYG_08150</name>
</gene>
<dbReference type="EMBL" id="MTQA01000105">
    <property type="protein sequence ID" value="PNP78520.1"/>
    <property type="molecule type" value="Genomic_DNA"/>
</dbReference>
<comment type="caution">
    <text evidence="2">The sequence shown here is derived from an EMBL/GenBank/DDBJ whole genome shotgun (WGS) entry which is preliminary data.</text>
</comment>
<evidence type="ECO:0000313" key="3">
    <source>
        <dbReference type="Proteomes" id="UP000236664"/>
    </source>
</evidence>
<proteinExistence type="predicted"/>
<feature type="chain" id="PRO_5014418434" evidence="1">
    <location>
        <begin position="19"/>
        <end position="256"/>
    </location>
</feature>
<accession>A0A2K0W899</accession>
<name>A0A2K0W899_GIBNY</name>
<evidence type="ECO:0000313" key="2">
    <source>
        <dbReference type="EMBL" id="PNP78520.1"/>
    </source>
</evidence>
<dbReference type="Proteomes" id="UP000236664">
    <property type="component" value="Unassembled WGS sequence"/>
</dbReference>
<feature type="signal peptide" evidence="1">
    <location>
        <begin position="1"/>
        <end position="18"/>
    </location>
</feature>
<dbReference type="AlphaFoldDB" id="A0A2K0W899"/>
<dbReference type="OrthoDB" id="5429831at2759"/>
<evidence type="ECO:0000256" key="1">
    <source>
        <dbReference type="SAM" id="SignalP"/>
    </source>
</evidence>
<reference evidence="2 3" key="1">
    <citation type="submission" date="2017-06" db="EMBL/GenBank/DDBJ databases">
        <title>Genome of Fusarium nygamai isolate CS10214.</title>
        <authorList>
            <person name="Gardiner D.M."/>
            <person name="Obanor F."/>
            <person name="Kazan K."/>
        </authorList>
    </citation>
    <scope>NUCLEOTIDE SEQUENCE [LARGE SCALE GENOMIC DNA]</scope>
    <source>
        <strain evidence="2 3">CS10214</strain>
    </source>
</reference>
<keyword evidence="3" id="KW-1185">Reference proteome</keyword>
<protein>
    <submittedName>
        <fullName evidence="2">Uncharacterized protein</fullName>
    </submittedName>
</protein>
<organism evidence="2 3">
    <name type="scientific">Gibberella nygamai</name>
    <name type="common">Bean root rot disease fungus</name>
    <name type="synonym">Fusarium nygamai</name>
    <dbReference type="NCBI Taxonomy" id="42673"/>
    <lineage>
        <taxon>Eukaryota</taxon>
        <taxon>Fungi</taxon>
        <taxon>Dikarya</taxon>
        <taxon>Ascomycota</taxon>
        <taxon>Pezizomycotina</taxon>
        <taxon>Sordariomycetes</taxon>
        <taxon>Hypocreomycetidae</taxon>
        <taxon>Hypocreales</taxon>
        <taxon>Nectriaceae</taxon>
        <taxon>Fusarium</taxon>
        <taxon>Fusarium fujikuroi species complex</taxon>
    </lineage>
</organism>
<sequence>MHFQWTILAAAFFKAVVAIPCSDFGWSTPINNERLDGLDPFDPQGRWEVVKAKDCYVRFQSYRKDQSPDDARVTKTEFKATPEQVRGAMNNYFNGGGDNIQLWMPLNSRTYQYARVLPGTISDDFEVIDQQRSIDEYFTTLSIILPSGVKKLEEVGPASADQGESSASLKRAGDVGITGLRGTISPEDWAYTSMIEARLVMLAIACEQRDAWVEHRQPNIKNPWLAAEKLDKNECVIIDFRDFVNFFFRPRPAGTS</sequence>
<keyword evidence="1" id="KW-0732">Signal</keyword>